<proteinExistence type="predicted"/>
<evidence type="ECO:0000313" key="2">
    <source>
        <dbReference type="Proteomes" id="UP000257109"/>
    </source>
</evidence>
<keyword evidence="2" id="KW-1185">Reference proteome</keyword>
<accession>A0A371ERR8</accession>
<name>A0A371ERR8_MUCPR</name>
<evidence type="ECO:0000313" key="1">
    <source>
        <dbReference type="EMBL" id="RDX68738.1"/>
    </source>
</evidence>
<protein>
    <submittedName>
        <fullName evidence="1">Uncharacterized protein</fullName>
    </submittedName>
</protein>
<comment type="caution">
    <text evidence="1">The sequence shown here is derived from an EMBL/GenBank/DDBJ whole genome shotgun (WGS) entry which is preliminary data.</text>
</comment>
<dbReference type="Proteomes" id="UP000257109">
    <property type="component" value="Unassembled WGS sequence"/>
</dbReference>
<dbReference type="EMBL" id="QJKJ01012415">
    <property type="protein sequence ID" value="RDX68738.1"/>
    <property type="molecule type" value="Genomic_DNA"/>
</dbReference>
<organism evidence="1 2">
    <name type="scientific">Mucuna pruriens</name>
    <name type="common">Velvet bean</name>
    <name type="synonym">Dolichos pruriens</name>
    <dbReference type="NCBI Taxonomy" id="157652"/>
    <lineage>
        <taxon>Eukaryota</taxon>
        <taxon>Viridiplantae</taxon>
        <taxon>Streptophyta</taxon>
        <taxon>Embryophyta</taxon>
        <taxon>Tracheophyta</taxon>
        <taxon>Spermatophyta</taxon>
        <taxon>Magnoliopsida</taxon>
        <taxon>eudicotyledons</taxon>
        <taxon>Gunneridae</taxon>
        <taxon>Pentapetalae</taxon>
        <taxon>rosids</taxon>
        <taxon>fabids</taxon>
        <taxon>Fabales</taxon>
        <taxon>Fabaceae</taxon>
        <taxon>Papilionoideae</taxon>
        <taxon>50 kb inversion clade</taxon>
        <taxon>NPAAA clade</taxon>
        <taxon>indigoferoid/millettioid clade</taxon>
        <taxon>Phaseoleae</taxon>
        <taxon>Mucuna</taxon>
    </lineage>
</organism>
<sequence>MKKIHEIGRKKNTPMISFHIEPLSFDEAMEDKGWKEAMEEEINPIKKNNNWELSNLLNNS</sequence>
<gene>
    <name evidence="1" type="ORF">CR513_52245</name>
</gene>
<dbReference type="AlphaFoldDB" id="A0A371ERR8"/>
<feature type="non-terminal residue" evidence="1">
    <location>
        <position position="1"/>
    </location>
</feature>
<reference evidence="1" key="1">
    <citation type="submission" date="2018-05" db="EMBL/GenBank/DDBJ databases">
        <title>Draft genome of Mucuna pruriens seed.</title>
        <authorList>
            <person name="Nnadi N.E."/>
            <person name="Vos R."/>
            <person name="Hasami M.H."/>
            <person name="Devisetty U.K."/>
            <person name="Aguiy J.C."/>
        </authorList>
    </citation>
    <scope>NUCLEOTIDE SEQUENCE [LARGE SCALE GENOMIC DNA]</scope>
    <source>
        <strain evidence="1">JCA_2017</strain>
    </source>
</reference>